<evidence type="ECO:0000313" key="3">
    <source>
        <dbReference type="Proteomes" id="UP001223978"/>
    </source>
</evidence>
<organism evidence="2 3">
    <name type="scientific">Streptomyces cavernicola</name>
    <dbReference type="NCBI Taxonomy" id="3043613"/>
    <lineage>
        <taxon>Bacteria</taxon>
        <taxon>Bacillati</taxon>
        <taxon>Actinomycetota</taxon>
        <taxon>Actinomycetes</taxon>
        <taxon>Kitasatosporales</taxon>
        <taxon>Streptomycetaceae</taxon>
        <taxon>Streptomyces</taxon>
    </lineage>
</organism>
<proteinExistence type="predicted"/>
<evidence type="ECO:0000313" key="2">
    <source>
        <dbReference type="EMBL" id="MDI3405850.1"/>
    </source>
</evidence>
<gene>
    <name evidence="2" type="ORF">QIS96_18755</name>
</gene>
<evidence type="ECO:0000256" key="1">
    <source>
        <dbReference type="SAM" id="MobiDB-lite"/>
    </source>
</evidence>
<dbReference type="Proteomes" id="UP001223978">
    <property type="component" value="Unassembled WGS sequence"/>
</dbReference>
<reference evidence="2 3" key="1">
    <citation type="submission" date="2023-05" db="EMBL/GenBank/DDBJ databases">
        <title>Draft genome sequence of Streptomyces sp. B-S-A6 isolated from a cave soil in Thailand.</title>
        <authorList>
            <person name="Chamroensaksri N."/>
            <person name="Muangham S."/>
        </authorList>
    </citation>
    <scope>NUCLEOTIDE SEQUENCE [LARGE SCALE GENOMIC DNA]</scope>
    <source>
        <strain evidence="2 3">B-S-A6</strain>
    </source>
</reference>
<dbReference type="RefSeq" id="WP_282543779.1">
    <property type="nucleotide sequence ID" value="NZ_JASCIQ010000018.1"/>
</dbReference>
<dbReference type="Pfam" id="PF13822">
    <property type="entry name" value="ACC_epsilon"/>
    <property type="match status" value="1"/>
</dbReference>
<keyword evidence="3" id="KW-1185">Reference proteome</keyword>
<accession>A0ABT6SCD1</accession>
<name>A0ABT6SCD1_9ACTN</name>
<sequence length="69" mass="7778">MDGLKRKDALLRIERGHATEEELAAIAVTLLSLAAARSEPDGEESGGQCTVRWSRRERTRSYQAPHSWR</sequence>
<protein>
    <submittedName>
        <fullName evidence="2">Acyl-CoA carboxylase subunit epsilon</fullName>
    </submittedName>
</protein>
<comment type="caution">
    <text evidence="2">The sequence shown here is derived from an EMBL/GenBank/DDBJ whole genome shotgun (WGS) entry which is preliminary data.</text>
</comment>
<dbReference type="EMBL" id="JASCIQ010000018">
    <property type="protein sequence ID" value="MDI3405850.1"/>
    <property type="molecule type" value="Genomic_DNA"/>
</dbReference>
<dbReference type="InterPro" id="IPR032716">
    <property type="entry name" value="ACC_epsilon"/>
</dbReference>
<feature type="region of interest" description="Disordered" evidence="1">
    <location>
        <begin position="37"/>
        <end position="69"/>
    </location>
</feature>